<dbReference type="RefSeq" id="WP_344193344.1">
    <property type="nucleotide sequence ID" value="NZ_BAAAND010000006.1"/>
</dbReference>
<evidence type="ECO:0000313" key="2">
    <source>
        <dbReference type="EMBL" id="GAA1589358.1"/>
    </source>
</evidence>
<protein>
    <submittedName>
        <fullName evidence="2">Prepilin-type N-terminal cleavage/methylation domain-containing protein</fullName>
    </submittedName>
</protein>
<comment type="caution">
    <text evidence="2">The sequence shown here is derived from an EMBL/GenBank/DDBJ whole genome shotgun (WGS) entry which is preliminary data.</text>
</comment>
<proteinExistence type="predicted"/>
<dbReference type="EMBL" id="BAAAND010000006">
    <property type="protein sequence ID" value="GAA1589358.1"/>
    <property type="molecule type" value="Genomic_DNA"/>
</dbReference>
<reference evidence="2 3" key="1">
    <citation type="journal article" date="2019" name="Int. J. Syst. Evol. Microbiol.">
        <title>The Global Catalogue of Microorganisms (GCM) 10K type strain sequencing project: providing services to taxonomists for standard genome sequencing and annotation.</title>
        <authorList>
            <consortium name="The Broad Institute Genomics Platform"/>
            <consortium name="The Broad Institute Genome Sequencing Center for Infectious Disease"/>
            <person name="Wu L."/>
            <person name="Ma J."/>
        </authorList>
    </citation>
    <scope>NUCLEOTIDE SEQUENCE [LARGE SCALE GENOMIC DNA]</scope>
    <source>
        <strain evidence="2 3">JCM 14304</strain>
    </source>
</reference>
<evidence type="ECO:0000256" key="1">
    <source>
        <dbReference type="SAM" id="Phobius"/>
    </source>
</evidence>
<dbReference type="Pfam" id="PF07963">
    <property type="entry name" value="N_methyl"/>
    <property type="match status" value="1"/>
</dbReference>
<accession>A0ABN2E0D5</accession>
<dbReference type="Proteomes" id="UP001500190">
    <property type="component" value="Unassembled WGS sequence"/>
</dbReference>
<feature type="transmembrane region" description="Helical" evidence="1">
    <location>
        <begin position="12"/>
        <end position="38"/>
    </location>
</feature>
<dbReference type="NCBIfam" id="TIGR02532">
    <property type="entry name" value="IV_pilin_GFxxxE"/>
    <property type="match status" value="1"/>
</dbReference>
<keyword evidence="1" id="KW-0472">Membrane</keyword>
<gene>
    <name evidence="2" type="ORF">GCM10009742_39830</name>
</gene>
<evidence type="ECO:0000313" key="3">
    <source>
        <dbReference type="Proteomes" id="UP001500190"/>
    </source>
</evidence>
<sequence length="213" mass="21997">MRLRRRGDAGFTLVELLVAVAILGVITVPLANVVIGMLRNTGDTADRLALSHDAQISAAYFGADAAATGVRDYSLPPTPGAPVPYLPSVQLNAAFDAGGQVCGTPTTPVAAVRLLSDDYDTSASPPAARVSVVGYYLTTTGTVRELHRIKCVGSSPPVDLVVAHYVDPASVAVTCSSTCGATTPPQQITLSFTSVKGTVAAYPVTLVGQRRQS</sequence>
<keyword evidence="1" id="KW-0812">Transmembrane</keyword>
<keyword evidence="3" id="KW-1185">Reference proteome</keyword>
<dbReference type="InterPro" id="IPR012902">
    <property type="entry name" value="N_methyl_site"/>
</dbReference>
<name>A0ABN2E0D5_9ACTN</name>
<organism evidence="2 3">
    <name type="scientific">Kribbella karoonensis</name>
    <dbReference type="NCBI Taxonomy" id="324851"/>
    <lineage>
        <taxon>Bacteria</taxon>
        <taxon>Bacillati</taxon>
        <taxon>Actinomycetota</taxon>
        <taxon>Actinomycetes</taxon>
        <taxon>Propionibacteriales</taxon>
        <taxon>Kribbellaceae</taxon>
        <taxon>Kribbella</taxon>
    </lineage>
</organism>
<keyword evidence="1" id="KW-1133">Transmembrane helix</keyword>